<dbReference type="InterPro" id="IPR026037">
    <property type="entry name" value="PgpA"/>
</dbReference>
<name>A0AAQ1GC04_9BURK</name>
<dbReference type="Proteomes" id="UP000183529">
    <property type="component" value="Unassembled WGS sequence"/>
</dbReference>
<dbReference type="RefSeq" id="WP_173816775.1">
    <property type="nucleotide sequence ID" value="NZ_CADFGN010000002.1"/>
</dbReference>
<evidence type="ECO:0000313" key="4">
    <source>
        <dbReference type="EMBL" id="SEJ04224.1"/>
    </source>
</evidence>
<dbReference type="AlphaFoldDB" id="A0AAQ1GC04"/>
<reference evidence="4 5" key="1">
    <citation type="submission" date="2016-10" db="EMBL/GenBank/DDBJ databases">
        <authorList>
            <person name="Varghese N."/>
            <person name="Submissions S."/>
        </authorList>
    </citation>
    <scope>NUCLEOTIDE SEQUENCE [LARGE SCALE GENOMIC DNA]</scope>
    <source>
        <strain evidence="4 5">LMG 22274</strain>
    </source>
</reference>
<feature type="transmembrane region" description="Helical" evidence="2">
    <location>
        <begin position="98"/>
        <end position="116"/>
    </location>
</feature>
<evidence type="ECO:0000259" key="3">
    <source>
        <dbReference type="Pfam" id="PF04608"/>
    </source>
</evidence>
<keyword evidence="2" id="KW-0472">Membrane</keyword>
<keyword evidence="2" id="KW-0812">Transmembrane</keyword>
<dbReference type="GO" id="GO:0006629">
    <property type="term" value="P:lipid metabolic process"/>
    <property type="evidence" value="ECO:0007669"/>
    <property type="project" value="InterPro"/>
</dbReference>
<dbReference type="Pfam" id="PF04608">
    <property type="entry name" value="PgpA"/>
    <property type="match status" value="1"/>
</dbReference>
<evidence type="ECO:0000256" key="2">
    <source>
        <dbReference type="SAM" id="Phobius"/>
    </source>
</evidence>
<feature type="transmembrane region" description="Helical" evidence="2">
    <location>
        <begin position="182"/>
        <end position="203"/>
    </location>
</feature>
<sequence length="207" mass="22505">MQTDSTPSPAGNGATHAEAPGGASEPPSSLTSLTSLPGPETASTPKGPRRADAPFMLTHPLHIVSLGFGSGLSRLAPGTAGTLFAWAAFEVLNRYLSVLDWGVLIIGGFLAGIWITDFTAKKLRSDDPSSIVWDEIVAFWLVLLMVTPIEFTGKLWAFVIFRFFDMVKPPPIRYFDRRFKGGFGIMIDDLVAAFFTLLVIALWRMSV</sequence>
<dbReference type="CDD" id="cd06971">
    <property type="entry name" value="PgpA"/>
    <property type="match status" value="1"/>
</dbReference>
<dbReference type="PANTHER" id="PTHR36305:SF1">
    <property type="entry name" value="PHOSPHATIDYLGLYCEROPHOSPHATASE A"/>
    <property type="match status" value="1"/>
</dbReference>
<dbReference type="GO" id="GO:0008962">
    <property type="term" value="F:phosphatidylglycerophosphatase activity"/>
    <property type="evidence" value="ECO:0007669"/>
    <property type="project" value="InterPro"/>
</dbReference>
<dbReference type="PANTHER" id="PTHR36305">
    <property type="entry name" value="PHOSPHATIDYLGLYCEROPHOSPHATASE A"/>
    <property type="match status" value="1"/>
</dbReference>
<dbReference type="InterPro" id="IPR007686">
    <property type="entry name" value="YutG/PgpA"/>
</dbReference>
<dbReference type="SUPFAM" id="SSF101307">
    <property type="entry name" value="YutG-like"/>
    <property type="match status" value="1"/>
</dbReference>
<organism evidence="4 5">
    <name type="scientific">Paraburkholderia tropica</name>
    <dbReference type="NCBI Taxonomy" id="92647"/>
    <lineage>
        <taxon>Bacteria</taxon>
        <taxon>Pseudomonadati</taxon>
        <taxon>Pseudomonadota</taxon>
        <taxon>Betaproteobacteria</taxon>
        <taxon>Burkholderiales</taxon>
        <taxon>Burkholderiaceae</taxon>
        <taxon>Paraburkholderia</taxon>
    </lineage>
</organism>
<keyword evidence="2" id="KW-1133">Transmembrane helix</keyword>
<comment type="caution">
    <text evidence="4">The sequence shown here is derived from an EMBL/GenBank/DDBJ whole genome shotgun (WGS) entry which is preliminary data.</text>
</comment>
<dbReference type="InterPro" id="IPR036681">
    <property type="entry name" value="PgpA-like_sf"/>
</dbReference>
<feature type="region of interest" description="Disordered" evidence="1">
    <location>
        <begin position="1"/>
        <end position="50"/>
    </location>
</feature>
<accession>A0AAQ1GC04</accession>
<evidence type="ECO:0000313" key="5">
    <source>
        <dbReference type="Proteomes" id="UP000183529"/>
    </source>
</evidence>
<gene>
    <name evidence="4" type="ORF">SAMN05216550_102193</name>
</gene>
<feature type="domain" description="YutG/PgpA" evidence="3">
    <location>
        <begin position="64"/>
        <end position="202"/>
    </location>
</feature>
<protein>
    <submittedName>
        <fullName evidence="4">Phosphatidylglycerophosphatase</fullName>
    </submittedName>
</protein>
<feature type="compositionally biased region" description="Low complexity" evidence="1">
    <location>
        <begin position="24"/>
        <end position="41"/>
    </location>
</feature>
<proteinExistence type="predicted"/>
<dbReference type="EMBL" id="FNZM01000002">
    <property type="protein sequence ID" value="SEJ04224.1"/>
    <property type="molecule type" value="Genomic_DNA"/>
</dbReference>
<feature type="transmembrane region" description="Helical" evidence="2">
    <location>
        <begin position="136"/>
        <end position="161"/>
    </location>
</feature>
<evidence type="ECO:0000256" key="1">
    <source>
        <dbReference type="SAM" id="MobiDB-lite"/>
    </source>
</evidence>